<proteinExistence type="inferred from homology"/>
<feature type="disulfide bond" evidence="3">
    <location>
        <begin position="76"/>
        <end position="86"/>
    </location>
</feature>
<evidence type="ECO:0000256" key="3">
    <source>
        <dbReference type="PIRSR" id="PIRSR002703-1"/>
    </source>
</evidence>
<dbReference type="InterPro" id="IPR037176">
    <property type="entry name" value="Osmotin/thaumatin-like_sf"/>
</dbReference>
<evidence type="ECO:0000256" key="1">
    <source>
        <dbReference type="ARBA" id="ARBA00010607"/>
    </source>
</evidence>
<feature type="disulfide bond" evidence="3">
    <location>
        <begin position="91"/>
        <end position="97"/>
    </location>
</feature>
<dbReference type="InterPro" id="IPR001938">
    <property type="entry name" value="Thaumatin"/>
</dbReference>
<feature type="disulfide bond" evidence="3">
    <location>
        <begin position="145"/>
        <end position="200"/>
    </location>
</feature>
<dbReference type="FunFam" id="2.60.110.10:FF:000003">
    <property type="entry name" value="Thaumatin I"/>
    <property type="match status" value="1"/>
</dbReference>
<accession>A0AAW2CU62</accession>
<keyword evidence="6" id="KW-1185">Reference proteome</keyword>
<evidence type="ECO:0000256" key="4">
    <source>
        <dbReference type="SAM" id="SignalP"/>
    </source>
</evidence>
<gene>
    <name evidence="5" type="ORF">SO802_019623</name>
</gene>
<dbReference type="PRINTS" id="PR00347">
    <property type="entry name" value="THAUMATIN"/>
</dbReference>
<dbReference type="Pfam" id="PF00314">
    <property type="entry name" value="Thaumatin"/>
    <property type="match status" value="1"/>
</dbReference>
<reference evidence="5 6" key="1">
    <citation type="submission" date="2024-01" db="EMBL/GenBank/DDBJ databases">
        <title>A telomere-to-telomere, gap-free genome of sweet tea (Lithocarpus litseifolius).</title>
        <authorList>
            <person name="Zhou J."/>
        </authorList>
    </citation>
    <scope>NUCLEOTIDE SEQUENCE [LARGE SCALE GENOMIC DNA]</scope>
    <source>
        <strain evidence="5">Zhou-2022a</strain>
        <tissue evidence="5">Leaf</tissue>
    </source>
</reference>
<dbReference type="InterPro" id="IPR017949">
    <property type="entry name" value="Thaumatin_CS"/>
</dbReference>
<evidence type="ECO:0000313" key="5">
    <source>
        <dbReference type="EMBL" id="KAL0000021.1"/>
    </source>
</evidence>
<feature type="disulfide bond" evidence="3">
    <location>
        <begin position="140"/>
        <end position="217"/>
    </location>
</feature>
<feature type="signal peptide" evidence="4">
    <location>
        <begin position="1"/>
        <end position="25"/>
    </location>
</feature>
<feature type="disulfide bond" evidence="3">
    <location>
        <begin position="34"/>
        <end position="228"/>
    </location>
</feature>
<organism evidence="5 6">
    <name type="scientific">Lithocarpus litseifolius</name>
    <dbReference type="NCBI Taxonomy" id="425828"/>
    <lineage>
        <taxon>Eukaryota</taxon>
        <taxon>Viridiplantae</taxon>
        <taxon>Streptophyta</taxon>
        <taxon>Embryophyta</taxon>
        <taxon>Tracheophyta</taxon>
        <taxon>Spermatophyta</taxon>
        <taxon>Magnoliopsida</taxon>
        <taxon>eudicotyledons</taxon>
        <taxon>Gunneridae</taxon>
        <taxon>Pentapetalae</taxon>
        <taxon>rosids</taxon>
        <taxon>fabids</taxon>
        <taxon>Fagales</taxon>
        <taxon>Fagaceae</taxon>
        <taxon>Lithocarpus</taxon>
    </lineage>
</organism>
<dbReference type="SMART" id="SM00205">
    <property type="entry name" value="THN"/>
    <property type="match status" value="1"/>
</dbReference>
<dbReference type="PIRSF" id="PIRSF002703">
    <property type="entry name" value="Thaumatin"/>
    <property type="match status" value="1"/>
</dbReference>
<dbReference type="PROSITE" id="PS51367">
    <property type="entry name" value="THAUMATIN_2"/>
    <property type="match status" value="1"/>
</dbReference>
<dbReference type="SUPFAM" id="SSF49870">
    <property type="entry name" value="Osmotin, thaumatin-like protein"/>
    <property type="match status" value="1"/>
</dbReference>
<keyword evidence="2 3" id="KW-1015">Disulfide bond</keyword>
<evidence type="ECO:0008006" key="7">
    <source>
        <dbReference type="Google" id="ProtNLM"/>
    </source>
</evidence>
<keyword evidence="4" id="KW-0732">Signal</keyword>
<dbReference type="Proteomes" id="UP001459277">
    <property type="component" value="Unassembled WGS sequence"/>
</dbReference>
<protein>
    <recommendedName>
        <fullName evidence="7">Thaumatin-like protein</fullName>
    </recommendedName>
</protein>
<evidence type="ECO:0000313" key="6">
    <source>
        <dbReference type="Proteomes" id="UP001459277"/>
    </source>
</evidence>
<dbReference type="Gene3D" id="2.60.110.10">
    <property type="entry name" value="Thaumatin"/>
    <property type="match status" value="1"/>
</dbReference>
<dbReference type="AlphaFoldDB" id="A0AAW2CU62"/>
<comment type="caution">
    <text evidence="5">The sequence shown here is derived from an EMBL/GenBank/DDBJ whole genome shotgun (WGS) entry which is preliminary data.</text>
</comment>
<feature type="chain" id="PRO_5043721810" description="Thaumatin-like protein" evidence="4">
    <location>
        <begin position="26"/>
        <end position="232"/>
    </location>
</feature>
<feature type="disulfide bond" evidence="3">
    <location>
        <begin position="177"/>
        <end position="187"/>
    </location>
</feature>
<comment type="similarity">
    <text evidence="1">Belongs to the thaumatin family.</text>
</comment>
<sequence>MNPFKNLSISFFYFFFILFIAFAHAARFDITNNCNFTIWAAAVPVGGGRQINKAGIWSLEVSRKSRLFGIWARTGCSFDGSGRGSCQTGDCDGLLHCKNYGKPPFTLAEFTLNLDLDFFDVSVGFGFNVPMAFSPTNSECTGTDCTSDLNGLCPKELKVPSGCNSPCTVFKTDKYCCTSSSNTPQSCPLTNYSIILKGACPGAVSYSYDSKLNTYSCPSGNNYKVVFCPGPL</sequence>
<feature type="disulfide bond" evidence="3">
    <location>
        <begin position="167"/>
        <end position="176"/>
    </location>
</feature>
<dbReference type="PROSITE" id="PS00316">
    <property type="entry name" value="THAUMATIN_1"/>
    <property type="match status" value="1"/>
</dbReference>
<dbReference type="PANTHER" id="PTHR31048">
    <property type="entry name" value="OS03G0233200 PROTEIN"/>
    <property type="match status" value="1"/>
</dbReference>
<dbReference type="EMBL" id="JAZDWU010000006">
    <property type="protein sequence ID" value="KAL0000021.1"/>
    <property type="molecule type" value="Genomic_DNA"/>
</dbReference>
<evidence type="ECO:0000256" key="2">
    <source>
        <dbReference type="ARBA" id="ARBA00023157"/>
    </source>
</evidence>
<feature type="disulfide bond" evidence="3">
    <location>
        <begin position="153"/>
        <end position="163"/>
    </location>
</feature>
<name>A0AAW2CU62_9ROSI</name>